<proteinExistence type="predicted"/>
<comment type="caution">
    <text evidence="2">The sequence shown here is derived from an EMBL/GenBank/DDBJ whole genome shotgun (WGS) entry which is preliminary data.</text>
</comment>
<keyword evidence="1" id="KW-0472">Membrane</keyword>
<evidence type="ECO:0000256" key="1">
    <source>
        <dbReference type="SAM" id="Phobius"/>
    </source>
</evidence>
<reference evidence="2 3" key="1">
    <citation type="submission" date="2018-08" db="EMBL/GenBank/DDBJ databases">
        <title>Genomic Encyclopedia of Archaeal and Bacterial Type Strains, Phase II (KMG-II): from individual species to whole genera.</title>
        <authorList>
            <person name="Goeker M."/>
        </authorList>
    </citation>
    <scope>NUCLEOTIDE SEQUENCE [LARGE SCALE GENOMIC DNA]</scope>
    <source>
        <strain evidence="2 3">DSM 45791</strain>
    </source>
</reference>
<accession>A0A3E0G4E3</accession>
<dbReference type="EMBL" id="QUNO01000047">
    <property type="protein sequence ID" value="REH17438.1"/>
    <property type="molecule type" value="Genomic_DNA"/>
</dbReference>
<keyword evidence="3" id="KW-1185">Reference proteome</keyword>
<dbReference type="RefSeq" id="WP_116182453.1">
    <property type="nucleotide sequence ID" value="NZ_JBHLUJ010000049.1"/>
</dbReference>
<organism evidence="2 3">
    <name type="scientific">Kutzneria buriramensis</name>
    <dbReference type="NCBI Taxonomy" id="1045776"/>
    <lineage>
        <taxon>Bacteria</taxon>
        <taxon>Bacillati</taxon>
        <taxon>Actinomycetota</taxon>
        <taxon>Actinomycetes</taxon>
        <taxon>Pseudonocardiales</taxon>
        <taxon>Pseudonocardiaceae</taxon>
        <taxon>Kutzneria</taxon>
    </lineage>
</organism>
<keyword evidence="1" id="KW-0812">Transmembrane</keyword>
<evidence type="ECO:0000313" key="3">
    <source>
        <dbReference type="Proteomes" id="UP000256269"/>
    </source>
</evidence>
<sequence>MREVTKGLFGTWVRWTTVIAVALGVVALTQPGPVVLAAVIVAGLLELTLISRMLGAWRSVAEYRWFWWWR</sequence>
<gene>
    <name evidence="2" type="ORF">BCF44_14710</name>
</gene>
<protein>
    <submittedName>
        <fullName evidence="2">Uncharacterized protein</fullName>
    </submittedName>
</protein>
<evidence type="ECO:0000313" key="2">
    <source>
        <dbReference type="EMBL" id="REH17438.1"/>
    </source>
</evidence>
<dbReference type="AlphaFoldDB" id="A0A3E0G4E3"/>
<feature type="transmembrane region" description="Helical" evidence="1">
    <location>
        <begin position="34"/>
        <end position="54"/>
    </location>
</feature>
<name>A0A3E0G4E3_9PSEU</name>
<dbReference type="OrthoDB" id="3405625at2"/>
<dbReference type="Proteomes" id="UP000256269">
    <property type="component" value="Unassembled WGS sequence"/>
</dbReference>
<keyword evidence="1" id="KW-1133">Transmembrane helix</keyword>
<feature type="transmembrane region" description="Helical" evidence="1">
    <location>
        <begin position="12"/>
        <end position="28"/>
    </location>
</feature>